<evidence type="ECO:0000256" key="13">
    <source>
        <dbReference type="PROSITE-ProRule" id="PRU00152"/>
    </source>
</evidence>
<dbReference type="Proteomes" id="UP000694391">
    <property type="component" value="Unplaced"/>
</dbReference>
<name>A0A8C0KDR4_CANLU</name>
<dbReference type="GO" id="GO:0034440">
    <property type="term" value="P:lipid oxidation"/>
    <property type="evidence" value="ECO:0007669"/>
    <property type="project" value="InterPro"/>
</dbReference>
<dbReference type="Pfam" id="PF00305">
    <property type="entry name" value="Lipoxygenase"/>
    <property type="match status" value="2"/>
</dbReference>
<dbReference type="PANTHER" id="PTHR11771">
    <property type="entry name" value="LIPOXYGENASE"/>
    <property type="match status" value="1"/>
</dbReference>
<evidence type="ECO:0000256" key="14">
    <source>
        <dbReference type="RuleBase" id="RU003974"/>
    </source>
</evidence>
<comment type="caution">
    <text evidence="13">Lacks conserved residue(s) required for the propagation of feature annotation.</text>
</comment>
<evidence type="ECO:0000256" key="10">
    <source>
        <dbReference type="PIRSR" id="PIRSR601885-1"/>
    </source>
</evidence>
<dbReference type="InterPro" id="IPR036392">
    <property type="entry name" value="PLAT/LH2_dom_sf"/>
</dbReference>
<feature type="binding site" evidence="11">
    <location>
        <position position="76"/>
    </location>
    <ligand>
        <name>Ca(2+)</name>
        <dbReference type="ChEBI" id="CHEBI:29108"/>
        <label>1</label>
    </ligand>
</feature>
<dbReference type="SMART" id="SM00308">
    <property type="entry name" value="LH2"/>
    <property type="match status" value="1"/>
</dbReference>
<dbReference type="InterPro" id="IPR001024">
    <property type="entry name" value="PLAT/LH2_dom"/>
</dbReference>
<dbReference type="InterPro" id="IPR020833">
    <property type="entry name" value="LipOase_Fe_BS"/>
</dbReference>
<evidence type="ECO:0000313" key="18">
    <source>
        <dbReference type="Proteomes" id="UP000694391"/>
    </source>
</evidence>
<evidence type="ECO:0000256" key="2">
    <source>
        <dbReference type="ARBA" id="ARBA00005189"/>
    </source>
</evidence>
<dbReference type="Ensembl" id="ENSCAFT00020015369.1">
    <property type="protein sequence ID" value="ENSCAFP00020013317.1"/>
    <property type="gene ID" value="ENSCAFG00020010688.1"/>
</dbReference>
<dbReference type="PRINTS" id="PR00467">
    <property type="entry name" value="MAMLPOXGNASE"/>
</dbReference>
<accession>A0A8C0KDR4</accession>
<feature type="binding site" evidence="10">
    <location>
        <position position="328"/>
    </location>
    <ligand>
        <name>Fe cation</name>
        <dbReference type="ChEBI" id="CHEBI:24875"/>
        <note>catalytic</note>
    </ligand>
</feature>
<dbReference type="PROSITE" id="PS00711">
    <property type="entry name" value="LIPOXYGENASE_1"/>
    <property type="match status" value="1"/>
</dbReference>
<reference evidence="17" key="2">
    <citation type="submission" date="2025-09" db="UniProtKB">
        <authorList>
            <consortium name="Ensembl"/>
        </authorList>
    </citation>
    <scope>IDENTIFICATION</scope>
</reference>
<feature type="binding site" evidence="11">
    <location>
        <position position="17"/>
    </location>
    <ligand>
        <name>Ca(2+)</name>
        <dbReference type="ChEBI" id="CHEBI:29108"/>
        <label>1</label>
    </ligand>
</feature>
<keyword evidence="8 10" id="KW-0408">Iron</keyword>
<keyword evidence="9" id="KW-0443">Lipid metabolism</keyword>
<keyword evidence="6 14" id="KW-0223">Dioxygenase</keyword>
<reference evidence="17" key="1">
    <citation type="submission" date="2025-08" db="UniProtKB">
        <authorList>
            <consortium name="Ensembl"/>
        </authorList>
    </citation>
    <scope>IDENTIFICATION</scope>
</reference>
<dbReference type="Gene3D" id="3.10.450.60">
    <property type="match status" value="1"/>
</dbReference>
<evidence type="ECO:0000256" key="4">
    <source>
        <dbReference type="ARBA" id="ARBA00022490"/>
    </source>
</evidence>
<dbReference type="GO" id="GO:0019369">
    <property type="term" value="P:arachidonate metabolic process"/>
    <property type="evidence" value="ECO:0007669"/>
    <property type="project" value="Ensembl"/>
</dbReference>
<dbReference type="InterPro" id="IPR013819">
    <property type="entry name" value="LipOase_C"/>
</dbReference>
<dbReference type="SUPFAM" id="SSF49723">
    <property type="entry name" value="Lipase/lipooxygenase domain (PLAT/LH2 domain)"/>
    <property type="match status" value="1"/>
</dbReference>
<dbReference type="PRINTS" id="PR00087">
    <property type="entry name" value="LIPOXYGENASE"/>
</dbReference>
<feature type="domain" description="PLAT" evidence="15">
    <location>
        <begin position="2"/>
        <end position="115"/>
    </location>
</feature>
<keyword evidence="11" id="KW-0106">Calcium</keyword>
<comment type="similarity">
    <text evidence="3 14">Belongs to the lipoxygenase family.</text>
</comment>
<evidence type="ECO:0000256" key="8">
    <source>
        <dbReference type="ARBA" id="ARBA00023004"/>
    </source>
</evidence>
<dbReference type="PROSITE" id="PS51393">
    <property type="entry name" value="LIPOXYGENASE_3"/>
    <property type="match status" value="2"/>
</dbReference>
<dbReference type="GeneTree" id="ENSGT00940000163215"/>
<evidence type="ECO:0000256" key="9">
    <source>
        <dbReference type="ARBA" id="ARBA00023098"/>
    </source>
</evidence>
<evidence type="ECO:0008006" key="19">
    <source>
        <dbReference type="Google" id="ProtNLM"/>
    </source>
</evidence>
<comment type="cofactor">
    <cofactor evidence="10">
        <name>Fe cation</name>
        <dbReference type="ChEBI" id="CHEBI:24875"/>
    </cofactor>
    <text evidence="10">Binds 1 Fe cation per subunit.</text>
</comment>
<dbReference type="GO" id="GO:0005737">
    <property type="term" value="C:cytoplasm"/>
    <property type="evidence" value="ECO:0007669"/>
    <property type="project" value="UniProtKB-SubCell"/>
</dbReference>
<evidence type="ECO:0000256" key="7">
    <source>
        <dbReference type="ARBA" id="ARBA00023002"/>
    </source>
</evidence>
<dbReference type="GO" id="GO:0005506">
    <property type="term" value="F:iron ion binding"/>
    <property type="evidence" value="ECO:0007669"/>
    <property type="project" value="InterPro"/>
</dbReference>
<dbReference type="InterPro" id="IPR001885">
    <property type="entry name" value="LipOase_mml"/>
</dbReference>
<feature type="domain" description="Lipoxygenase" evidence="16">
    <location>
        <begin position="116"/>
        <end position="182"/>
    </location>
</feature>
<dbReference type="Gene3D" id="2.60.60.20">
    <property type="entry name" value="PLAT/LH2 domain"/>
    <property type="match status" value="1"/>
</dbReference>
<dbReference type="PROSITE" id="PS50095">
    <property type="entry name" value="PLAT"/>
    <property type="match status" value="1"/>
</dbReference>
<keyword evidence="5 10" id="KW-0479">Metal-binding</keyword>
<evidence type="ECO:0000256" key="12">
    <source>
        <dbReference type="PIRSR" id="PIRSR601885-3"/>
    </source>
</evidence>
<dbReference type="GO" id="GO:0019372">
    <property type="term" value="P:lipoxygenase pathway"/>
    <property type="evidence" value="ECO:0007669"/>
    <property type="project" value="Ensembl"/>
</dbReference>
<feature type="binding site" evidence="10">
    <location>
        <position position="323"/>
    </location>
    <ligand>
        <name>Fe cation</name>
        <dbReference type="ChEBI" id="CHEBI:24875"/>
        <note>catalytic</note>
    </ligand>
</feature>
<dbReference type="GO" id="GO:0016165">
    <property type="term" value="F:linoleate 13S-lipoxygenase activity"/>
    <property type="evidence" value="ECO:0007669"/>
    <property type="project" value="Ensembl"/>
</dbReference>
<comment type="subcellular location">
    <subcellularLocation>
        <location evidence="1">Cytoplasm</location>
    </subcellularLocation>
</comment>
<protein>
    <recommendedName>
        <fullName evidence="19">Arachidonate 12-lipoxygenase, 12S type</fullName>
    </recommendedName>
</protein>
<evidence type="ECO:0000313" key="17">
    <source>
        <dbReference type="Ensembl" id="ENSCAFP00020013317.1"/>
    </source>
</evidence>
<dbReference type="Gene3D" id="1.20.245.10">
    <property type="entry name" value="Lipoxygenase-1, Domain 5"/>
    <property type="match status" value="3"/>
</dbReference>
<organism evidence="17 18">
    <name type="scientific">Canis lupus dingo</name>
    <name type="common">dingo</name>
    <dbReference type="NCBI Taxonomy" id="286419"/>
    <lineage>
        <taxon>Eukaryota</taxon>
        <taxon>Metazoa</taxon>
        <taxon>Chordata</taxon>
        <taxon>Craniata</taxon>
        <taxon>Vertebrata</taxon>
        <taxon>Euteleostomi</taxon>
        <taxon>Mammalia</taxon>
        <taxon>Eutheria</taxon>
        <taxon>Laurasiatheria</taxon>
        <taxon>Carnivora</taxon>
        <taxon>Caniformia</taxon>
        <taxon>Canidae</taxon>
        <taxon>Canis</taxon>
    </lineage>
</organism>
<evidence type="ECO:0000259" key="15">
    <source>
        <dbReference type="PROSITE" id="PS50095"/>
    </source>
</evidence>
<keyword evidence="18" id="KW-1185">Reference proteome</keyword>
<feature type="site" description="Essential for stabilizing binding to COTL1" evidence="12">
    <location>
        <position position="100"/>
    </location>
</feature>
<feature type="binding site" evidence="10">
    <location>
        <position position="463"/>
    </location>
    <ligand>
        <name>Fe cation</name>
        <dbReference type="ChEBI" id="CHEBI:24875"/>
        <note>catalytic</note>
    </ligand>
</feature>
<feature type="binding site" evidence="10">
    <location>
        <position position="577"/>
    </location>
    <ligand>
        <name>Fe cation</name>
        <dbReference type="ChEBI" id="CHEBI:24875"/>
        <note>catalytic</note>
    </ligand>
</feature>
<evidence type="ECO:0000256" key="5">
    <source>
        <dbReference type="ARBA" id="ARBA00022723"/>
    </source>
</evidence>
<dbReference type="InterPro" id="IPR000907">
    <property type="entry name" value="LipOase"/>
</dbReference>
<evidence type="ECO:0000256" key="11">
    <source>
        <dbReference type="PIRSR" id="PIRSR601885-2"/>
    </source>
</evidence>
<dbReference type="GO" id="GO:0004052">
    <property type="term" value="F:arachidonate 12(S)-lipoxygenase activity"/>
    <property type="evidence" value="ECO:0007669"/>
    <property type="project" value="Ensembl"/>
</dbReference>
<dbReference type="InterPro" id="IPR036226">
    <property type="entry name" value="LipOase_C_sf"/>
</dbReference>
<keyword evidence="7 14" id="KW-0560">Oxidoreductase</keyword>
<keyword evidence="4" id="KW-0963">Cytoplasm</keyword>
<dbReference type="SUPFAM" id="SSF48484">
    <property type="entry name" value="Lipoxigenase"/>
    <property type="match status" value="1"/>
</dbReference>
<evidence type="ECO:0000256" key="1">
    <source>
        <dbReference type="ARBA" id="ARBA00004496"/>
    </source>
</evidence>
<evidence type="ECO:0000256" key="6">
    <source>
        <dbReference type="ARBA" id="ARBA00022964"/>
    </source>
</evidence>
<comment type="pathway">
    <text evidence="2">Lipid metabolism.</text>
</comment>
<feature type="domain" description="Lipoxygenase" evidence="16">
    <location>
        <begin position="246"/>
        <end position="577"/>
    </location>
</feature>
<evidence type="ECO:0000256" key="3">
    <source>
        <dbReference type="ARBA" id="ARBA00009419"/>
    </source>
</evidence>
<evidence type="ECO:0000259" key="16">
    <source>
        <dbReference type="PROSITE" id="PS51393"/>
    </source>
</evidence>
<dbReference type="AlphaFoldDB" id="A0A8C0KDR4"/>
<proteinExistence type="inferred from homology"/>
<sequence length="577" mass="64800">MGKYTIRVVTGDSLLAGSCNQVQLWLVGEHWEADLGQKLRPMRRGVSAPSSKSAPLHLGRLPLVKLRKDEHLGDFDWFCKWISVRGPGTNGEALFPCYCWVQGSGIVCLPEGTGEGGGATDDQSLFKTHREQEIQKRKRMYRWGSWKDGLILPVAGRTPWDLPKNERFQEDKDFDFSFSLAKVGGLGPQGDTNPVKRPEDFKRIFPSAKTALDDALFGYQFLSAWLVLPPGMEDLKTQLEKELQVLYGVKLNVIILKQQYVAAPLVMLKLQPDGKLLPMVIQLQPPHHGCPTPMLPSNPPMAWLLAKTWVRSSDFQMHQLQSHLLRGHLMAEVISVATMRTLPSLHPIYKGVSTSSGGHVDILQRATACLTYHSLCPLADLADRQDALRLWGIISRYVEGMVGLFYMTDEAVRDDPELQAWCREITETGLQGARDRGFPVSLDTRVQLCHFVTMCIFMCPGQHASAHLGQLDWYSWIPNGPCTMRKPPPVSKDVTEKDIMDSLPTAHQAHMQKTFTKFLGRRQPIMVALGQHKERYFSGPRPQAVAAVDQEIEARNAGLQLPYEYLRPSMVENSVTI</sequence>
<dbReference type="Pfam" id="PF01477">
    <property type="entry name" value="PLAT"/>
    <property type="match status" value="1"/>
</dbReference>